<proteinExistence type="predicted"/>
<protein>
    <submittedName>
        <fullName evidence="1">HNH endonuclease</fullName>
    </submittedName>
</protein>
<dbReference type="InterPro" id="IPR003615">
    <property type="entry name" value="HNH_nuc"/>
</dbReference>
<reference evidence="1" key="1">
    <citation type="submission" date="2023-08" db="EMBL/GenBank/DDBJ databases">
        <authorList>
            <person name="Rotman E.R."/>
            <person name="Mimee M."/>
        </authorList>
    </citation>
    <scope>NUCLEOTIDE SEQUENCE</scope>
</reference>
<keyword evidence="1" id="KW-0255">Endonuclease</keyword>
<evidence type="ECO:0000313" key="1">
    <source>
        <dbReference type="EMBL" id="WNV45629.1"/>
    </source>
</evidence>
<dbReference type="EMBL" id="OR472445">
    <property type="protein sequence ID" value="WNV45629.1"/>
    <property type="molecule type" value="Genomic_DNA"/>
</dbReference>
<name>A0AB38Z3E7_9CAUD</name>
<gene>
    <name evidence="1" type="ORF">FVZTVLPZ_CDS0132</name>
</gene>
<keyword evidence="1" id="KW-0540">Nuclease</keyword>
<keyword evidence="1" id="KW-0378">Hydrolase</keyword>
<dbReference type="GO" id="GO:0004519">
    <property type="term" value="F:endonuclease activity"/>
    <property type="evidence" value="ECO:0007669"/>
    <property type="project" value="UniProtKB-KW"/>
</dbReference>
<sequence>MSAGNGLLILLLLQRGGDLKLEIELVPKTAWFTNLRSHLTKAQWDVVRKKCYAKANYCCEICGGKGTKHPVECHEIWSYADSTITLTGLIALCPSCHEVKHIGLAGIRGRGEIALRHFMRVNEVSRHVAEKYVKEAFDLYHERSKREKWELDVRYLDEYLSKD</sequence>
<accession>A0AB38Z3E7</accession>
<dbReference type="CDD" id="cd00085">
    <property type="entry name" value="HNHc"/>
    <property type="match status" value="1"/>
</dbReference>
<organism evidence="1">
    <name type="scientific">Klebsiella phage vB_KpnM_Iguana_ER37</name>
    <dbReference type="NCBI Taxonomy" id="3076781"/>
    <lineage>
        <taxon>Viruses</taxon>
        <taxon>Duplodnaviria</taxon>
        <taxon>Heunggongvirae</taxon>
        <taxon>Uroviricota</taxon>
        <taxon>Caudoviricetes</taxon>
    </lineage>
</organism>